<proteinExistence type="predicted"/>
<feature type="region of interest" description="Disordered" evidence="3">
    <location>
        <begin position="221"/>
        <end position="282"/>
    </location>
</feature>
<keyword evidence="2" id="KW-0808">Transferase</keyword>
<evidence type="ECO:0000313" key="4">
    <source>
        <dbReference type="EMBL" id="KAF4406702.1"/>
    </source>
</evidence>
<evidence type="ECO:0000313" key="5">
    <source>
        <dbReference type="Proteomes" id="UP000621266"/>
    </source>
</evidence>
<dbReference type="GO" id="GO:0032259">
    <property type="term" value="P:methylation"/>
    <property type="evidence" value="ECO:0007669"/>
    <property type="project" value="UniProtKB-KW"/>
</dbReference>
<dbReference type="SUPFAM" id="SSF53335">
    <property type="entry name" value="S-adenosyl-L-methionine-dependent methyltransferases"/>
    <property type="match status" value="1"/>
</dbReference>
<gene>
    <name evidence="4" type="ORF">GCU69_23490</name>
</gene>
<dbReference type="PANTHER" id="PTHR40048">
    <property type="entry name" value="RHAMNOSYL O-METHYLTRANSFERASE"/>
    <property type="match status" value="1"/>
</dbReference>
<name>A0ABQ7FHI8_9ACTN</name>
<organism evidence="4 5">
    <name type="scientific">Streptomyces lycii</name>
    <dbReference type="NCBI Taxonomy" id="2654337"/>
    <lineage>
        <taxon>Bacteria</taxon>
        <taxon>Bacillati</taxon>
        <taxon>Actinomycetota</taxon>
        <taxon>Actinomycetes</taxon>
        <taxon>Kitasatosporales</taxon>
        <taxon>Streptomycetaceae</taxon>
        <taxon>Streptomyces</taxon>
    </lineage>
</organism>
<dbReference type="GO" id="GO:0008168">
    <property type="term" value="F:methyltransferase activity"/>
    <property type="evidence" value="ECO:0007669"/>
    <property type="project" value="UniProtKB-KW"/>
</dbReference>
<reference evidence="4 5" key="1">
    <citation type="submission" date="2019-10" db="EMBL/GenBank/DDBJ databases">
        <title>Streptomyces tenebrisbrunneis sp.nov., an endogenous actinomycete isolated from of Lycium ruthenicum.</title>
        <authorList>
            <person name="Ma L."/>
        </authorList>
    </citation>
    <scope>NUCLEOTIDE SEQUENCE [LARGE SCALE GENOMIC DNA]</scope>
    <source>
        <strain evidence="4 5">TRM 66187</strain>
    </source>
</reference>
<dbReference type="Pfam" id="PF13578">
    <property type="entry name" value="Methyltransf_24"/>
    <property type="match status" value="1"/>
</dbReference>
<keyword evidence="5" id="KW-1185">Reference proteome</keyword>
<evidence type="ECO:0000256" key="1">
    <source>
        <dbReference type="ARBA" id="ARBA00022603"/>
    </source>
</evidence>
<feature type="compositionally biased region" description="Low complexity" evidence="3">
    <location>
        <begin position="226"/>
        <end position="282"/>
    </location>
</feature>
<protein>
    <submittedName>
        <fullName evidence="4">Class I SAM-dependent methyltransferase</fullName>
    </submittedName>
</protein>
<dbReference type="Proteomes" id="UP000621266">
    <property type="component" value="Unassembled WGS sequence"/>
</dbReference>
<dbReference type="EMBL" id="WHPN01000352">
    <property type="protein sequence ID" value="KAF4406702.1"/>
    <property type="molecule type" value="Genomic_DNA"/>
</dbReference>
<dbReference type="PANTHER" id="PTHR40048:SF1">
    <property type="entry name" value="RHAMNOSYL O-METHYLTRANSFERASE"/>
    <property type="match status" value="1"/>
</dbReference>
<evidence type="ECO:0000256" key="3">
    <source>
        <dbReference type="SAM" id="MobiDB-lite"/>
    </source>
</evidence>
<sequence>MGTQGTQSHLQARPDEDVLAAFEAAKGFMPADEGLALYAAAVGAAALGLPLLEVGTYCGRSTVLLAAAARDAGTVAVTVDHHRGSEEQQPGWEYHDPETVDPETGRMDTLPAFRRTLFAAGLEEHVVAVVGRSPRVAALWGRPLGLVFVDGGHTDEHANADYEGWTPHLAPGGLLVIHDVFPDPADGGRAPYRIYRRALDSGGFTEISATRSLRVLRRATAEERTATGTERAAAGAQGTAAGTEGTATGAQEAATGTEGTAAGTERTAAGAQGAAAGAGRHG</sequence>
<comment type="caution">
    <text evidence="4">The sequence shown here is derived from an EMBL/GenBank/DDBJ whole genome shotgun (WGS) entry which is preliminary data.</text>
</comment>
<accession>A0ABQ7FHI8</accession>
<keyword evidence="1 4" id="KW-0489">Methyltransferase</keyword>
<evidence type="ECO:0000256" key="2">
    <source>
        <dbReference type="ARBA" id="ARBA00022679"/>
    </source>
</evidence>
<dbReference type="InterPro" id="IPR029063">
    <property type="entry name" value="SAM-dependent_MTases_sf"/>
</dbReference>
<dbReference type="Gene3D" id="3.40.50.150">
    <property type="entry name" value="Vaccinia Virus protein VP39"/>
    <property type="match status" value="1"/>
</dbReference>